<accession>A0A915IGZ4</accession>
<dbReference type="AlphaFoldDB" id="A0A915IGZ4"/>
<feature type="transmembrane region" description="Helical" evidence="1">
    <location>
        <begin position="58"/>
        <end position="77"/>
    </location>
</feature>
<dbReference type="GO" id="GO:0005886">
    <property type="term" value="C:plasma membrane"/>
    <property type="evidence" value="ECO:0007669"/>
    <property type="project" value="TreeGrafter"/>
</dbReference>
<evidence type="ECO:0000313" key="3">
    <source>
        <dbReference type="WBParaSite" id="nRc.2.0.1.t13441-RA"/>
    </source>
</evidence>
<dbReference type="Gene3D" id="1.20.1740.10">
    <property type="entry name" value="Amino acid/polyamine transporter I"/>
    <property type="match status" value="1"/>
</dbReference>
<organism evidence="2 3">
    <name type="scientific">Romanomermis culicivorax</name>
    <name type="common">Nematode worm</name>
    <dbReference type="NCBI Taxonomy" id="13658"/>
    <lineage>
        <taxon>Eukaryota</taxon>
        <taxon>Metazoa</taxon>
        <taxon>Ecdysozoa</taxon>
        <taxon>Nematoda</taxon>
        <taxon>Enoplea</taxon>
        <taxon>Dorylaimia</taxon>
        <taxon>Mermithida</taxon>
        <taxon>Mermithoidea</taxon>
        <taxon>Mermithidae</taxon>
        <taxon>Romanomermis</taxon>
    </lineage>
</organism>
<dbReference type="GO" id="GO:0015171">
    <property type="term" value="F:amino acid transmembrane transporter activity"/>
    <property type="evidence" value="ECO:0007669"/>
    <property type="project" value="TreeGrafter"/>
</dbReference>
<protein>
    <submittedName>
        <fullName evidence="3">Cationic amino acid transporter 4</fullName>
    </submittedName>
</protein>
<evidence type="ECO:0000256" key="1">
    <source>
        <dbReference type="SAM" id="Phobius"/>
    </source>
</evidence>
<keyword evidence="1" id="KW-1133">Transmembrane helix</keyword>
<reference evidence="3" key="1">
    <citation type="submission" date="2022-11" db="UniProtKB">
        <authorList>
            <consortium name="WormBaseParasite"/>
        </authorList>
    </citation>
    <scope>IDENTIFICATION</scope>
</reference>
<evidence type="ECO:0000313" key="2">
    <source>
        <dbReference type="Proteomes" id="UP000887565"/>
    </source>
</evidence>
<feature type="transmembrane region" description="Helical" evidence="1">
    <location>
        <begin position="29"/>
        <end position="52"/>
    </location>
</feature>
<dbReference type="Proteomes" id="UP000887565">
    <property type="component" value="Unplaced"/>
</dbReference>
<dbReference type="WBParaSite" id="nRc.2.0.1.t13441-RA">
    <property type="protein sequence ID" value="nRc.2.0.1.t13441-RA"/>
    <property type="gene ID" value="nRc.2.0.1.g13441"/>
</dbReference>
<keyword evidence="1" id="KW-0472">Membrane</keyword>
<dbReference type="PANTHER" id="PTHR43243">
    <property type="entry name" value="INNER MEMBRANE TRANSPORTER YGJI-RELATED"/>
    <property type="match status" value="1"/>
</dbReference>
<dbReference type="OMA" id="WRLLTRI"/>
<proteinExistence type="predicted"/>
<sequence length="78" mass="8226">MAFNSFYQRLNRRKTVKDSEMAKTDLRRCLGIVDLTALGIGSTMGAGAYVIAGEVAKSEAGPAVVISFFIAALASILA</sequence>
<keyword evidence="1" id="KW-0812">Transmembrane</keyword>
<keyword evidence="2" id="KW-1185">Reference proteome</keyword>
<name>A0A915IGZ4_ROMCU</name>
<dbReference type="PANTHER" id="PTHR43243:SF105">
    <property type="entry name" value="CATIONIC AMINO ACID TRANSPORTER C-TERMINAL DOMAIN-CONTAINING PROTEIN"/>
    <property type="match status" value="1"/>
</dbReference>